<reference evidence="2 3" key="1">
    <citation type="journal article" date="2020" name="Front. Microbiol.">
        <title>Design of Bacterial Strain-Specific qPCR Assays Using NGS Data and Publicly Available Resources and Its Application to Track Biocontrol Strains.</title>
        <authorList>
            <person name="Hernandez I."/>
            <person name="Sant C."/>
            <person name="Martinez R."/>
            <person name="Fernandez C."/>
        </authorList>
    </citation>
    <scope>NUCLEOTIDE SEQUENCE [LARGE SCALE GENOMIC DNA]</scope>
    <source>
        <strain evidence="2 3">B24</strain>
    </source>
</reference>
<accession>A0A7D8A6P1</accession>
<dbReference type="RefSeq" id="WP_182254164.1">
    <property type="nucleotide sequence ID" value="NZ_CP043732.1"/>
</dbReference>
<keyword evidence="1" id="KW-0472">Membrane</keyword>
<evidence type="ECO:0000256" key="1">
    <source>
        <dbReference type="SAM" id="Phobius"/>
    </source>
</evidence>
<keyword evidence="1" id="KW-1133">Transmembrane helix</keyword>
<feature type="transmembrane region" description="Helical" evidence="1">
    <location>
        <begin position="29"/>
        <end position="47"/>
    </location>
</feature>
<dbReference type="AlphaFoldDB" id="A0A7D8A6P1"/>
<proteinExistence type="predicted"/>
<feature type="transmembrane region" description="Helical" evidence="1">
    <location>
        <begin position="249"/>
        <end position="270"/>
    </location>
</feature>
<gene>
    <name evidence="2" type="ORF">FVO59_02090</name>
</gene>
<feature type="transmembrane region" description="Helical" evidence="1">
    <location>
        <begin position="153"/>
        <end position="177"/>
    </location>
</feature>
<dbReference type="EMBL" id="CP043732">
    <property type="protein sequence ID" value="QMU96120.1"/>
    <property type="molecule type" value="Genomic_DNA"/>
</dbReference>
<protein>
    <submittedName>
        <fullName evidence="2">Uncharacterized protein</fullName>
    </submittedName>
</protein>
<evidence type="ECO:0000313" key="2">
    <source>
        <dbReference type="EMBL" id="QMU96120.1"/>
    </source>
</evidence>
<name>A0A7D8A6P1_9MICO</name>
<feature type="transmembrane region" description="Helical" evidence="1">
    <location>
        <begin position="198"/>
        <end position="219"/>
    </location>
</feature>
<dbReference type="Proteomes" id="UP000515708">
    <property type="component" value="Chromosome"/>
</dbReference>
<evidence type="ECO:0000313" key="3">
    <source>
        <dbReference type="Proteomes" id="UP000515708"/>
    </source>
</evidence>
<keyword evidence="1" id="KW-0812">Transmembrane</keyword>
<feature type="transmembrane region" description="Helical" evidence="1">
    <location>
        <begin position="90"/>
        <end position="118"/>
    </location>
</feature>
<organism evidence="2 3">
    <name type="scientific">Microbacterium esteraromaticum</name>
    <dbReference type="NCBI Taxonomy" id="57043"/>
    <lineage>
        <taxon>Bacteria</taxon>
        <taxon>Bacillati</taxon>
        <taxon>Actinomycetota</taxon>
        <taxon>Actinomycetes</taxon>
        <taxon>Micrococcales</taxon>
        <taxon>Microbacteriaceae</taxon>
        <taxon>Microbacterium</taxon>
    </lineage>
</organism>
<sequence length="286" mass="30198">MSVSSDSTEKDPIDDPHPLRADLRAMRRGANLVVLLVAVAGGVWGVFDTLADAAGDRPWGTLSIAAPAVYAGWCMLEMAWKPLSQVGTVLLRLMTACFVAPLFVAVPVGIVQAVALAFPGVRQTIADATAANDGFHYWWSEGLGAQLALVPGAGYVVGMCAPLAVILIIVMPVLSLRAPSIAADGSHLEKVEPGRRDAATAFVFVGLGATVLGIGLWGFGEGRSIGEFPEYLGRFVEALSYGYARWDEAVWLIGVVLIVLGIAGMAWGCVRVLIARRRSAAEAPER</sequence>
<feature type="transmembrane region" description="Helical" evidence="1">
    <location>
        <begin position="59"/>
        <end position="78"/>
    </location>
</feature>